<name>A0AA86T8Q8_9EUKA</name>
<protein>
    <submittedName>
        <fullName evidence="2">Hypothetical_protein</fullName>
    </submittedName>
</protein>
<reference evidence="2 3" key="2">
    <citation type="submission" date="2024-07" db="EMBL/GenBank/DDBJ databases">
        <authorList>
            <person name="Akdeniz Z."/>
        </authorList>
    </citation>
    <scope>NUCLEOTIDE SEQUENCE [LARGE SCALE GENOMIC DNA]</scope>
</reference>
<gene>
    <name evidence="2" type="ORF">HINF_LOCUS57884</name>
    <name evidence="1" type="ORF">HINF_LOCUS74</name>
</gene>
<proteinExistence type="predicted"/>
<sequence>MYKQNSLKNCKSILLSPARSFSSTANIKQIITTRKQNSMVKVLQNQLQSNYVSSNLSQCSQQEDIYDLQIMPVIFDLQHIDSIKSELNQTVELELVINDLKQGDTSYILQQLRKNNQDLRNMMIKCVQLNDSYAQISNVLNKNIQTSKLV</sequence>
<organism evidence="1">
    <name type="scientific">Hexamita inflata</name>
    <dbReference type="NCBI Taxonomy" id="28002"/>
    <lineage>
        <taxon>Eukaryota</taxon>
        <taxon>Metamonada</taxon>
        <taxon>Diplomonadida</taxon>
        <taxon>Hexamitidae</taxon>
        <taxon>Hexamitinae</taxon>
        <taxon>Hexamita</taxon>
    </lineage>
</organism>
<evidence type="ECO:0000313" key="2">
    <source>
        <dbReference type="EMBL" id="CAL6076841.1"/>
    </source>
</evidence>
<evidence type="ECO:0000313" key="3">
    <source>
        <dbReference type="Proteomes" id="UP001642409"/>
    </source>
</evidence>
<keyword evidence="3" id="KW-1185">Reference proteome</keyword>
<dbReference type="Proteomes" id="UP001642409">
    <property type="component" value="Unassembled WGS sequence"/>
</dbReference>
<dbReference type="EMBL" id="CAXDID020000321">
    <property type="protein sequence ID" value="CAL6076841.1"/>
    <property type="molecule type" value="Genomic_DNA"/>
</dbReference>
<dbReference type="AlphaFoldDB" id="A0AA86T8Q8"/>
<dbReference type="EMBL" id="CATOUU010000001">
    <property type="protein sequence ID" value="CAI9912429.1"/>
    <property type="molecule type" value="Genomic_DNA"/>
</dbReference>
<accession>A0AA86T8Q8</accession>
<reference evidence="1" key="1">
    <citation type="submission" date="2023-06" db="EMBL/GenBank/DDBJ databases">
        <authorList>
            <person name="Kurt Z."/>
        </authorList>
    </citation>
    <scope>NUCLEOTIDE SEQUENCE</scope>
</reference>
<evidence type="ECO:0000313" key="1">
    <source>
        <dbReference type="EMBL" id="CAI9912429.1"/>
    </source>
</evidence>
<comment type="caution">
    <text evidence="1">The sequence shown here is derived from an EMBL/GenBank/DDBJ whole genome shotgun (WGS) entry which is preliminary data.</text>
</comment>